<dbReference type="InterPro" id="IPR019791">
    <property type="entry name" value="Haem_peroxidase_animal"/>
</dbReference>
<dbReference type="PROSITE" id="PS50292">
    <property type="entry name" value="PEROXIDASE_3"/>
    <property type="match status" value="2"/>
</dbReference>
<proteinExistence type="predicted"/>
<evidence type="ECO:0000256" key="7">
    <source>
        <dbReference type="PIRSR" id="PIRSR619791-2"/>
    </source>
</evidence>
<dbReference type="InterPro" id="IPR010255">
    <property type="entry name" value="Haem_peroxidase_sf"/>
</dbReference>
<comment type="caution">
    <text evidence="10">The sequence shown here is derived from an EMBL/GenBank/DDBJ whole genome shotgun (WGS) entry which is preliminary data.</text>
</comment>
<evidence type="ECO:0000256" key="6">
    <source>
        <dbReference type="ARBA" id="ARBA00023004"/>
    </source>
</evidence>
<comment type="subcellular location">
    <subcellularLocation>
        <location evidence="1">Secreted</location>
    </subcellularLocation>
</comment>
<protein>
    <recommendedName>
        <fullName evidence="12">Peroxidase</fullName>
    </recommendedName>
</protein>
<name>A0A8S9WRS5_APOLU</name>
<dbReference type="Gene3D" id="1.10.640.10">
    <property type="entry name" value="Haem peroxidase domain superfamily, animal type"/>
    <property type="match status" value="2"/>
</dbReference>
<keyword evidence="5 9" id="KW-0732">Signal</keyword>
<dbReference type="Pfam" id="PF03098">
    <property type="entry name" value="An_peroxidase"/>
    <property type="match status" value="2"/>
</dbReference>
<keyword evidence="7" id="KW-0479">Metal-binding</keyword>
<keyword evidence="6 7" id="KW-0408">Iron</keyword>
<reference evidence="10" key="1">
    <citation type="journal article" date="2021" name="Mol. Ecol. Resour.">
        <title>Apolygus lucorum genome provides insights into omnivorousness and mesophyll feeding.</title>
        <authorList>
            <person name="Liu Y."/>
            <person name="Liu H."/>
            <person name="Wang H."/>
            <person name="Huang T."/>
            <person name="Liu B."/>
            <person name="Yang B."/>
            <person name="Yin L."/>
            <person name="Li B."/>
            <person name="Zhang Y."/>
            <person name="Zhang S."/>
            <person name="Jiang F."/>
            <person name="Zhang X."/>
            <person name="Ren Y."/>
            <person name="Wang B."/>
            <person name="Wang S."/>
            <person name="Lu Y."/>
            <person name="Wu K."/>
            <person name="Fan W."/>
            <person name="Wang G."/>
        </authorList>
    </citation>
    <scope>NUCLEOTIDE SEQUENCE</scope>
    <source>
        <strain evidence="10">12Hb</strain>
    </source>
</reference>
<dbReference type="FunFam" id="1.10.640.10:FF:000003">
    <property type="entry name" value="chorion peroxidase"/>
    <property type="match status" value="1"/>
</dbReference>
<keyword evidence="4 7" id="KW-0349">Heme</keyword>
<keyword evidence="3" id="KW-0575">Peroxidase</keyword>
<dbReference type="Proteomes" id="UP000466442">
    <property type="component" value="Unassembled WGS sequence"/>
</dbReference>
<dbReference type="CDD" id="cd09823">
    <property type="entry name" value="peroxinectin_like"/>
    <property type="match status" value="2"/>
</dbReference>
<dbReference type="GO" id="GO:0046872">
    <property type="term" value="F:metal ion binding"/>
    <property type="evidence" value="ECO:0007669"/>
    <property type="project" value="UniProtKB-KW"/>
</dbReference>
<feature type="signal peptide" evidence="9">
    <location>
        <begin position="1"/>
        <end position="24"/>
    </location>
</feature>
<dbReference type="FunFam" id="1.10.640.10:FF:000006">
    <property type="entry name" value="Double oxidase: two peroxidase domains"/>
    <property type="match status" value="1"/>
</dbReference>
<dbReference type="InterPro" id="IPR037120">
    <property type="entry name" value="Haem_peroxidase_sf_animal"/>
</dbReference>
<evidence type="ECO:0000313" key="11">
    <source>
        <dbReference type="Proteomes" id="UP000466442"/>
    </source>
</evidence>
<accession>A0A8S9WRS5</accession>
<evidence type="ECO:0000256" key="1">
    <source>
        <dbReference type="ARBA" id="ARBA00004613"/>
    </source>
</evidence>
<keyword evidence="3" id="KW-0560">Oxidoreductase</keyword>
<dbReference type="GO" id="GO:0022412">
    <property type="term" value="P:cellular process involved in reproduction in multicellular organism"/>
    <property type="evidence" value="ECO:0007669"/>
    <property type="project" value="UniProtKB-ARBA"/>
</dbReference>
<dbReference type="OrthoDB" id="823504at2759"/>
<dbReference type="PANTHER" id="PTHR11475:SF134">
    <property type="entry name" value="LD42267P"/>
    <property type="match status" value="1"/>
</dbReference>
<dbReference type="GO" id="GO:0005576">
    <property type="term" value="C:extracellular region"/>
    <property type="evidence" value="ECO:0007669"/>
    <property type="project" value="UniProtKB-SubCell"/>
</dbReference>
<keyword evidence="11" id="KW-1185">Reference proteome</keyword>
<evidence type="ECO:0000313" key="10">
    <source>
        <dbReference type="EMBL" id="KAF6199442.1"/>
    </source>
</evidence>
<evidence type="ECO:0000256" key="9">
    <source>
        <dbReference type="SAM" id="SignalP"/>
    </source>
</evidence>
<dbReference type="EMBL" id="WIXP02000015">
    <property type="protein sequence ID" value="KAF6199442.1"/>
    <property type="molecule type" value="Genomic_DNA"/>
</dbReference>
<evidence type="ECO:0000256" key="4">
    <source>
        <dbReference type="ARBA" id="ARBA00022617"/>
    </source>
</evidence>
<feature type="region of interest" description="Disordered" evidence="8">
    <location>
        <begin position="858"/>
        <end position="884"/>
    </location>
</feature>
<dbReference type="PRINTS" id="PR00457">
    <property type="entry name" value="ANPEROXIDASE"/>
</dbReference>
<evidence type="ECO:0000256" key="2">
    <source>
        <dbReference type="ARBA" id="ARBA00022525"/>
    </source>
</evidence>
<feature type="binding site" description="axial binding residue" evidence="7">
    <location>
        <position position="1150"/>
    </location>
    <ligand>
        <name>heme b</name>
        <dbReference type="ChEBI" id="CHEBI:60344"/>
    </ligand>
    <ligandPart>
        <name>Fe</name>
        <dbReference type="ChEBI" id="CHEBI:18248"/>
    </ligandPart>
</feature>
<sequence>MDGIIQVRMCPLVGLVVWAAGVSTQTVQDELVQREDVAAFISQASQAMEHRIQRLEPHLHQAGVRQEPGTPAWFMGLSHSGKASSKNITNVALMAEETTKYMAHALGLSGDRLAGLEVTGEPLEKICPSREQANWCQPRKYRSLSGHCNNVQFPWWGSAGIAYARYLPSAYADGISLPRGTAVYPEGLPSAREVTLKVHTQLDKLHSHLVATAAVWAQIVSHDLSLTPQMVGYNGERLRCCGVDFSDFHPECFPIRLPDRDPVHGSARCQEYTRSATAPRKDCTLGPREQLNEATSFLDASNLYGTSTADSETLREFVGGRLKLVNSLLPPDNSGGCRVSGRLKCFKTGDPRVNEHMGSAAIMTILAREHNRLADELAQINPHWVDEILFQEARRILIAQIQIITYKEFLPLILGQDTMEAYSLLPKEEGYFEGYDINIDPTVVNSVASAALHFSVSLMPPAIKLFNLDGSTAGEESLGESFYAPFKLYNRDGLDSVIQGLLRSPALNNNQHINSVFTDHMFHQPSKAGGGLDLVAQLIQKGRDHGIPGYVHWRKFCGLGEALTFSDLQNEIPEDAITSLRTVYKNVSEIDLLSGALSEWVAEGSTVGPTLRCLLAKQFAAIRAGDRHWVETEHSGFTPTQLRVLRSASSLARLFCDNTKLYAVQPNAFITFDPFLNSAMSCKDGSIKQLDLSSWKEQKKEFIIPNKVLAETLDKAMLDLTKLHQHEWQLYSQNKLADPQSPQGTAFSFNRPKRQAARIANTSLMLEFASSRLVRSFIQGKLKDVETGNVDSLISTLPQIDLGFDASADEECLESALPCDHTQKYRSFSGWCNNLENPLYGQSFRRFSRILPPVYNDGVGAPRSRTSQGGPLPSPRTISSRIHNDVSDPHTRYSLFLMQFSQITDHDLTFTPVNKGFVGEGILNCRPCDSKTSVHPECFPIPIPDGDPFFPSQDSNGNRLCIPATRSMPGQLTLGPREQMNQLTAYLDLSFMYGSDTCGAAVLRMFTGGKLNFTYVPGRKPLLPESSRNAECRSPSRICFHAGDDRASEQPSLGSFHTIWMREHNRVAGELSKLNPHWDDQVLYSEARRILSGVYQHISFNEWLVRILGHAAARKYGLDLLRDGYFKGYDPTCDVTIFNEFAAAAFRFGHSLLRPVFLRMTSDFRILEPPVRLRDHFFNPEILYQPGIIDEIMLGLTATPMETLDNYITKEVTEHLFENKTRPFSGMDLVSLNIQRARDHGLHPYNDYREACGLRRARTFKDLEDTTRPELVAELAAVYEHVDDIDLFPGGMTEAPLPGGVVGPTFGCIISMQFSKIRSCDRFWYESDREFTRFTPHQLKEIRKSSLAALLCNNLDSISTVQRQIFDLPDRFMNPRVPCSSIAQMSFAPWKDSAACSAKGVNIDVGRTANTSPCVSCTCTKEGPTCQSIKVKNCVGLLQKFGAEAVAKDTACKVQCLYVFNLLKENIDVSTN</sequence>
<dbReference type="SUPFAM" id="SSF48113">
    <property type="entry name" value="Heme-dependent peroxidases"/>
    <property type="match status" value="2"/>
</dbReference>
<dbReference type="PANTHER" id="PTHR11475">
    <property type="entry name" value="OXIDASE/PEROXIDASE"/>
    <property type="match status" value="1"/>
</dbReference>
<evidence type="ECO:0000256" key="5">
    <source>
        <dbReference type="ARBA" id="ARBA00022729"/>
    </source>
</evidence>
<dbReference type="GO" id="GO:0004601">
    <property type="term" value="F:peroxidase activity"/>
    <property type="evidence" value="ECO:0007669"/>
    <property type="project" value="UniProtKB-KW"/>
</dbReference>
<dbReference type="GO" id="GO:0020037">
    <property type="term" value="F:heme binding"/>
    <property type="evidence" value="ECO:0007669"/>
    <property type="project" value="InterPro"/>
</dbReference>
<evidence type="ECO:0000256" key="3">
    <source>
        <dbReference type="ARBA" id="ARBA00022559"/>
    </source>
</evidence>
<keyword evidence="2" id="KW-0964">Secreted</keyword>
<evidence type="ECO:0008006" key="12">
    <source>
        <dbReference type="Google" id="ProtNLM"/>
    </source>
</evidence>
<organism evidence="10 11">
    <name type="scientific">Apolygus lucorum</name>
    <name type="common">Small green plant bug</name>
    <name type="synonym">Lygocoris lucorum</name>
    <dbReference type="NCBI Taxonomy" id="248454"/>
    <lineage>
        <taxon>Eukaryota</taxon>
        <taxon>Metazoa</taxon>
        <taxon>Ecdysozoa</taxon>
        <taxon>Arthropoda</taxon>
        <taxon>Hexapoda</taxon>
        <taxon>Insecta</taxon>
        <taxon>Pterygota</taxon>
        <taxon>Neoptera</taxon>
        <taxon>Paraneoptera</taxon>
        <taxon>Hemiptera</taxon>
        <taxon>Heteroptera</taxon>
        <taxon>Panheteroptera</taxon>
        <taxon>Cimicomorpha</taxon>
        <taxon>Miridae</taxon>
        <taxon>Mirini</taxon>
        <taxon>Apolygus</taxon>
    </lineage>
</organism>
<dbReference type="GO" id="GO:0006979">
    <property type="term" value="P:response to oxidative stress"/>
    <property type="evidence" value="ECO:0007669"/>
    <property type="project" value="InterPro"/>
</dbReference>
<feature type="chain" id="PRO_5035947711" description="Peroxidase" evidence="9">
    <location>
        <begin position="25"/>
        <end position="1472"/>
    </location>
</feature>
<gene>
    <name evidence="10" type="ORF">GE061_007468</name>
</gene>
<evidence type="ECO:0000256" key="8">
    <source>
        <dbReference type="SAM" id="MobiDB-lite"/>
    </source>
</evidence>